<name>A0A1X7JYD4_9BACL</name>
<keyword evidence="2" id="KW-1185">Reference proteome</keyword>
<reference evidence="1 2" key="1">
    <citation type="submission" date="2017-04" db="EMBL/GenBank/DDBJ databases">
        <authorList>
            <person name="Afonso C.L."/>
            <person name="Miller P.J."/>
            <person name="Scott M.A."/>
            <person name="Spackman E."/>
            <person name="Goraichik I."/>
            <person name="Dimitrov K.M."/>
            <person name="Suarez D.L."/>
            <person name="Swayne D.E."/>
        </authorList>
    </citation>
    <scope>NUCLEOTIDE SEQUENCE [LARGE SCALE GENOMIC DNA]</scope>
    <source>
        <strain evidence="1 2">11</strain>
    </source>
</reference>
<dbReference type="Proteomes" id="UP000193834">
    <property type="component" value="Unassembled WGS sequence"/>
</dbReference>
<gene>
    <name evidence="1" type="ORF">SAMN06295960_1806</name>
</gene>
<evidence type="ECO:0008006" key="3">
    <source>
        <dbReference type="Google" id="ProtNLM"/>
    </source>
</evidence>
<proteinExistence type="predicted"/>
<evidence type="ECO:0000313" key="2">
    <source>
        <dbReference type="Proteomes" id="UP000193834"/>
    </source>
</evidence>
<dbReference type="RefSeq" id="WP_085494057.1">
    <property type="nucleotide sequence ID" value="NZ_FXAZ01000002.1"/>
</dbReference>
<protein>
    <recommendedName>
        <fullName evidence="3">YgiT-type zinc finger domain-containing protein</fullName>
    </recommendedName>
</protein>
<dbReference type="STRING" id="1852522.SAMN06295960_1806"/>
<evidence type="ECO:0000313" key="1">
    <source>
        <dbReference type="EMBL" id="SMG32780.1"/>
    </source>
</evidence>
<dbReference type="OrthoDB" id="2381339at2"/>
<accession>A0A1X7JYD4</accession>
<dbReference type="EMBL" id="FXAZ01000002">
    <property type="protein sequence ID" value="SMG32780.1"/>
    <property type="molecule type" value="Genomic_DNA"/>
</dbReference>
<sequence>MSFCCGASMIGTLGSLKHYRTRIHNVPLLLCPVCKRIEVHYSVENEYEILAEFAESDGLLDVDFKDYVTKEEQTLFENCINHEGEDPLEIVRRQIDSALDLLQLAKQWGDTSWEMQLKRRLALMSRRKSQLLKHK</sequence>
<organism evidence="1 2">
    <name type="scientific">Paenibacillus aquistagni</name>
    <dbReference type="NCBI Taxonomy" id="1852522"/>
    <lineage>
        <taxon>Bacteria</taxon>
        <taxon>Bacillati</taxon>
        <taxon>Bacillota</taxon>
        <taxon>Bacilli</taxon>
        <taxon>Bacillales</taxon>
        <taxon>Paenibacillaceae</taxon>
        <taxon>Paenibacillus</taxon>
    </lineage>
</organism>
<dbReference type="AlphaFoldDB" id="A0A1X7JYD4"/>